<feature type="compositionally biased region" description="Polar residues" evidence="1">
    <location>
        <begin position="1"/>
        <end position="14"/>
    </location>
</feature>
<dbReference type="RefSeq" id="XP_035343393.1">
    <property type="nucleotide sequence ID" value="XM_035487500.1"/>
</dbReference>
<evidence type="ECO:0000313" key="2">
    <source>
        <dbReference type="EMBL" id="QKX57215.1"/>
    </source>
</evidence>
<proteinExistence type="predicted"/>
<accession>A0A7H8QUS4</accession>
<name>A0A7H8QUS4_TALRU</name>
<evidence type="ECO:0000313" key="3">
    <source>
        <dbReference type="Proteomes" id="UP000509510"/>
    </source>
</evidence>
<dbReference type="KEGG" id="trg:TRUGW13939_04323"/>
<keyword evidence="3" id="KW-1185">Reference proteome</keyword>
<feature type="region of interest" description="Disordered" evidence="1">
    <location>
        <begin position="1"/>
        <end position="25"/>
    </location>
</feature>
<gene>
    <name evidence="2" type="ORF">TRUGW13939_04323</name>
</gene>
<protein>
    <submittedName>
        <fullName evidence="2">Uncharacterized protein</fullName>
    </submittedName>
</protein>
<dbReference type="AlphaFoldDB" id="A0A7H8QUS4"/>
<sequence>MTHQTQQLQPQEEVSLSPDAPVIFDPPGHEDQIKSYLVTAVHVVALPPVNQNADRNRWLLLLQVKGDEGDETVQLDLIGAAPGSIQCKLLCHKGREVDPKGHFTGIAKAAKMEVLAGHTVGKVLGKMEGYGLLDYEFAISMGRRSGYRRWIDRVSEETWQEASSIRSALEEVWDNHMPMATSFPARLDGGTWDELNYSSRSIELAEARRRDAASEELLYQRGLHIEHIHRETKLDLHDYEQMSNCSYY</sequence>
<dbReference type="Proteomes" id="UP000509510">
    <property type="component" value="Chromosome II"/>
</dbReference>
<organism evidence="2 3">
    <name type="scientific">Talaromyces rugulosus</name>
    <name type="common">Penicillium rugulosum</name>
    <dbReference type="NCBI Taxonomy" id="121627"/>
    <lineage>
        <taxon>Eukaryota</taxon>
        <taxon>Fungi</taxon>
        <taxon>Dikarya</taxon>
        <taxon>Ascomycota</taxon>
        <taxon>Pezizomycotina</taxon>
        <taxon>Eurotiomycetes</taxon>
        <taxon>Eurotiomycetidae</taxon>
        <taxon>Eurotiales</taxon>
        <taxon>Trichocomaceae</taxon>
        <taxon>Talaromyces</taxon>
        <taxon>Talaromyces sect. Islandici</taxon>
    </lineage>
</organism>
<dbReference type="EMBL" id="CP055899">
    <property type="protein sequence ID" value="QKX57215.1"/>
    <property type="molecule type" value="Genomic_DNA"/>
</dbReference>
<reference evidence="3" key="1">
    <citation type="submission" date="2020-06" db="EMBL/GenBank/DDBJ databases">
        <title>A chromosome-scale genome assembly of Talaromyces rugulosus W13939.</title>
        <authorList>
            <person name="Wang B."/>
            <person name="Guo L."/>
            <person name="Ye K."/>
            <person name="Wang L."/>
        </authorList>
    </citation>
    <scope>NUCLEOTIDE SEQUENCE [LARGE SCALE GENOMIC DNA]</scope>
    <source>
        <strain evidence="3">W13939</strain>
    </source>
</reference>
<evidence type="ECO:0000256" key="1">
    <source>
        <dbReference type="SAM" id="MobiDB-lite"/>
    </source>
</evidence>
<dbReference type="GeneID" id="55991825"/>